<dbReference type="SUPFAM" id="SSF142764">
    <property type="entry name" value="YgbK-like"/>
    <property type="match status" value="1"/>
</dbReference>
<keyword evidence="2" id="KW-0808">Transferase</keyword>
<dbReference type="OrthoDB" id="191465at2"/>
<organism evidence="9 10">
    <name type="scientific">Oleiharenicola lentus</name>
    <dbReference type="NCBI Taxonomy" id="2508720"/>
    <lineage>
        <taxon>Bacteria</taxon>
        <taxon>Pseudomonadati</taxon>
        <taxon>Verrucomicrobiota</taxon>
        <taxon>Opitutia</taxon>
        <taxon>Opitutales</taxon>
        <taxon>Opitutaceae</taxon>
        <taxon>Oleiharenicola</taxon>
    </lineage>
</organism>
<dbReference type="Proteomes" id="UP000290218">
    <property type="component" value="Unassembled WGS sequence"/>
</dbReference>
<evidence type="ECO:0000256" key="3">
    <source>
        <dbReference type="ARBA" id="ARBA00022741"/>
    </source>
</evidence>
<dbReference type="InterPro" id="IPR037051">
    <property type="entry name" value="4-carb_acid_sugar_kinase_N_sf"/>
</dbReference>
<evidence type="ECO:0000256" key="6">
    <source>
        <dbReference type="ARBA" id="ARBA00023277"/>
    </source>
</evidence>
<evidence type="ECO:0000256" key="4">
    <source>
        <dbReference type="ARBA" id="ARBA00022777"/>
    </source>
</evidence>
<comment type="similarity">
    <text evidence="1">Belongs to the four-carbon acid sugar kinase family.</text>
</comment>
<gene>
    <name evidence="9" type="ORF">ESB00_18295</name>
</gene>
<keyword evidence="6" id="KW-0119">Carbohydrate metabolism</keyword>
<keyword evidence="10" id="KW-1185">Reference proteome</keyword>
<accession>A0A4Q1C5R5</accession>
<dbReference type="GO" id="GO:0005524">
    <property type="term" value="F:ATP binding"/>
    <property type="evidence" value="ECO:0007669"/>
    <property type="project" value="UniProtKB-KW"/>
</dbReference>
<dbReference type="RefSeq" id="WP_129049525.1">
    <property type="nucleotide sequence ID" value="NZ_SDHX01000002.1"/>
</dbReference>
<dbReference type="InterPro" id="IPR042213">
    <property type="entry name" value="NBD_C_sf"/>
</dbReference>
<dbReference type="Pfam" id="PF17042">
    <property type="entry name" value="NBD_C"/>
    <property type="match status" value="1"/>
</dbReference>
<dbReference type="AlphaFoldDB" id="A0A4Q1C5R5"/>
<name>A0A4Q1C5R5_9BACT</name>
<evidence type="ECO:0000259" key="7">
    <source>
        <dbReference type="Pfam" id="PF07005"/>
    </source>
</evidence>
<dbReference type="Gene3D" id="3.40.980.20">
    <property type="entry name" value="Four-carbon acid sugar kinase, nucleotide binding domain"/>
    <property type="match status" value="1"/>
</dbReference>
<dbReference type="GO" id="GO:0016301">
    <property type="term" value="F:kinase activity"/>
    <property type="evidence" value="ECO:0007669"/>
    <property type="project" value="UniProtKB-KW"/>
</dbReference>
<protein>
    <submittedName>
        <fullName evidence="9">Four-carbon acid sugar kinase family protein</fullName>
    </submittedName>
</protein>
<proteinExistence type="inferred from homology"/>
<feature type="domain" description="Four-carbon acid sugar kinase nucleotide binding" evidence="8">
    <location>
        <begin position="279"/>
        <end position="358"/>
    </location>
</feature>
<evidence type="ECO:0000259" key="8">
    <source>
        <dbReference type="Pfam" id="PF17042"/>
    </source>
</evidence>
<dbReference type="InterPro" id="IPR031475">
    <property type="entry name" value="NBD_C"/>
</dbReference>
<sequence>MPHRPHIVLADDLTGAAEIAAIAHEAGLRAVVLTHLPTVPIAADVLVFDTDSRLLAPAAAARKVGAWAKCLAHTPHRGFFLKVDSVLRGSVLVHATATARALGRHRTLLLPANPSLGRTIRDGRYAVQGVPLHETAFARDPHHPRTSADVRVLLGRAPRTPVVSLPPSTSRLPDHGVAVGDTTSPADVRHWTDLLDSVTLPAGGADFFRAWLRSQGPSRHARARASRLVGPALFLHGSAMATNGSRLLRFRGQQAPTVARVAAALQRHGAVAVAPPDARLAGRDAPAALARGFADLAWKLHAQHAFTHLLIAGGATTAAVLSVLGWTDLEVIRVWGPGAVTLRPVRDPAFAVTLKPGSYAWPANLRRALPAGLFD</sequence>
<keyword evidence="5" id="KW-0067">ATP-binding</keyword>
<dbReference type="Pfam" id="PF07005">
    <property type="entry name" value="SBD_N"/>
    <property type="match status" value="1"/>
</dbReference>
<reference evidence="9 10" key="1">
    <citation type="submission" date="2019-01" db="EMBL/GenBank/DDBJ databases">
        <title>Lacunisphaera sp. strain TWA-58.</title>
        <authorList>
            <person name="Chen W.-M."/>
        </authorList>
    </citation>
    <scope>NUCLEOTIDE SEQUENCE [LARGE SCALE GENOMIC DNA]</scope>
    <source>
        <strain evidence="9 10">TWA-58</strain>
    </source>
</reference>
<evidence type="ECO:0000313" key="9">
    <source>
        <dbReference type="EMBL" id="RXK53639.1"/>
    </source>
</evidence>
<dbReference type="EMBL" id="SDHX01000002">
    <property type="protein sequence ID" value="RXK53639.1"/>
    <property type="molecule type" value="Genomic_DNA"/>
</dbReference>
<comment type="caution">
    <text evidence="9">The sequence shown here is derived from an EMBL/GenBank/DDBJ whole genome shotgun (WGS) entry which is preliminary data.</text>
</comment>
<dbReference type="InterPro" id="IPR010737">
    <property type="entry name" value="4-carb_acid_sugar_kinase_N"/>
</dbReference>
<keyword evidence="4 9" id="KW-0418">Kinase</keyword>
<feature type="domain" description="Four-carbon acid sugar kinase N-terminal" evidence="7">
    <location>
        <begin position="7"/>
        <end position="169"/>
    </location>
</feature>
<dbReference type="Gene3D" id="3.40.50.10840">
    <property type="entry name" value="Putative sugar-binding, N-terminal domain"/>
    <property type="match status" value="1"/>
</dbReference>
<evidence type="ECO:0000256" key="1">
    <source>
        <dbReference type="ARBA" id="ARBA00005715"/>
    </source>
</evidence>
<keyword evidence="3" id="KW-0547">Nucleotide-binding</keyword>
<evidence type="ECO:0000313" key="10">
    <source>
        <dbReference type="Proteomes" id="UP000290218"/>
    </source>
</evidence>
<evidence type="ECO:0000256" key="2">
    <source>
        <dbReference type="ARBA" id="ARBA00022679"/>
    </source>
</evidence>
<evidence type="ECO:0000256" key="5">
    <source>
        <dbReference type="ARBA" id="ARBA00022840"/>
    </source>
</evidence>